<protein>
    <submittedName>
        <fullName evidence="2">Uncharacterized protein</fullName>
    </submittedName>
</protein>
<organism evidence="2 3">
    <name type="scientific">Sphaerobolus stellatus (strain SS14)</name>
    <dbReference type="NCBI Taxonomy" id="990650"/>
    <lineage>
        <taxon>Eukaryota</taxon>
        <taxon>Fungi</taxon>
        <taxon>Dikarya</taxon>
        <taxon>Basidiomycota</taxon>
        <taxon>Agaricomycotina</taxon>
        <taxon>Agaricomycetes</taxon>
        <taxon>Phallomycetidae</taxon>
        <taxon>Geastrales</taxon>
        <taxon>Sphaerobolaceae</taxon>
        <taxon>Sphaerobolus</taxon>
    </lineage>
</organism>
<name>A0A0C9UH72_SPHS4</name>
<feature type="region of interest" description="Disordered" evidence="1">
    <location>
        <begin position="156"/>
        <end position="217"/>
    </location>
</feature>
<evidence type="ECO:0000256" key="1">
    <source>
        <dbReference type="SAM" id="MobiDB-lite"/>
    </source>
</evidence>
<dbReference type="HOGENOM" id="CLU_566407_0_0_1"/>
<accession>A0A0C9UH72</accession>
<dbReference type="AlphaFoldDB" id="A0A0C9UH72"/>
<reference evidence="2 3" key="1">
    <citation type="submission" date="2014-06" db="EMBL/GenBank/DDBJ databases">
        <title>Evolutionary Origins and Diversification of the Mycorrhizal Mutualists.</title>
        <authorList>
            <consortium name="DOE Joint Genome Institute"/>
            <consortium name="Mycorrhizal Genomics Consortium"/>
            <person name="Kohler A."/>
            <person name="Kuo A."/>
            <person name="Nagy L.G."/>
            <person name="Floudas D."/>
            <person name="Copeland A."/>
            <person name="Barry K.W."/>
            <person name="Cichocki N."/>
            <person name="Veneault-Fourrey C."/>
            <person name="LaButti K."/>
            <person name="Lindquist E.A."/>
            <person name="Lipzen A."/>
            <person name="Lundell T."/>
            <person name="Morin E."/>
            <person name="Murat C."/>
            <person name="Riley R."/>
            <person name="Ohm R."/>
            <person name="Sun H."/>
            <person name="Tunlid A."/>
            <person name="Henrissat B."/>
            <person name="Grigoriev I.V."/>
            <person name="Hibbett D.S."/>
            <person name="Martin F."/>
        </authorList>
    </citation>
    <scope>NUCLEOTIDE SEQUENCE [LARGE SCALE GENOMIC DNA]</scope>
    <source>
        <strain evidence="2 3">SS14</strain>
    </source>
</reference>
<feature type="compositionally biased region" description="Polar residues" evidence="1">
    <location>
        <begin position="189"/>
        <end position="201"/>
    </location>
</feature>
<feature type="compositionally biased region" description="Polar residues" evidence="1">
    <location>
        <begin position="156"/>
        <end position="167"/>
    </location>
</feature>
<dbReference type="EMBL" id="KN837479">
    <property type="protein sequence ID" value="KIJ24540.1"/>
    <property type="molecule type" value="Genomic_DNA"/>
</dbReference>
<evidence type="ECO:0000313" key="3">
    <source>
        <dbReference type="Proteomes" id="UP000054279"/>
    </source>
</evidence>
<dbReference type="Proteomes" id="UP000054279">
    <property type="component" value="Unassembled WGS sequence"/>
</dbReference>
<proteinExistence type="predicted"/>
<sequence length="482" mass="54555">MPPRKEISEITETDPAAIQAIIDKERASELTRRLKKAKTQRRARPKSIEEDYTNSTIELCKTRLTELELGGTKATLEVQTVSRLTSPSVDLPSIVMEAHQPILPADDTSIPPTHASTEAENTVNSNFEDAVGEADDAYQPSPTHSARVIHNENDPSAVNAASESDNPLTKEDPLGLDSTSDCNKPFTARSASPTEDPQVTPTCPKRKGKVPLLHPSLRPGTLTQEQLQLLRDKMMELERWILEMANLWNVSPITITTNMGIDNRERRATNFWNVFQAVFWHRVIEANEALAVDGEDPPKLDTEEVHRKCREEYIRVREINEDASTEEVVMQENKKAEIMVAYQALQQPDVLEYHEGSTASLMKQARKEFTLRAGWFASRGVLLGGFGVSTDPRDPVSHTLHFVFAGSDIARQFFEEKETNMGEFLYDFETYCAQGEMKERRRKADLDPDSLRQFGGHKKADDVRKQNSALLRQTWRRYSMFV</sequence>
<evidence type="ECO:0000313" key="2">
    <source>
        <dbReference type="EMBL" id="KIJ24540.1"/>
    </source>
</evidence>
<keyword evidence="3" id="KW-1185">Reference proteome</keyword>
<gene>
    <name evidence="2" type="ORF">M422DRAFT_274646</name>
</gene>